<dbReference type="AlphaFoldDB" id="A0A0L7LKA0"/>
<reference evidence="2 3" key="1">
    <citation type="journal article" date="2015" name="Genome Biol. Evol.">
        <title>The genome of winter moth (Operophtera brumata) provides a genomic perspective on sexual dimorphism and phenology.</title>
        <authorList>
            <person name="Derks M.F."/>
            <person name="Smit S."/>
            <person name="Salis L."/>
            <person name="Schijlen E."/>
            <person name="Bossers A."/>
            <person name="Mateman C."/>
            <person name="Pijl A.S."/>
            <person name="de Ridder D."/>
            <person name="Groenen M.A."/>
            <person name="Visser M.E."/>
            <person name="Megens H.J."/>
        </authorList>
    </citation>
    <scope>NUCLEOTIDE SEQUENCE [LARGE SCALE GENOMIC DNA]</scope>
    <source>
        <strain evidence="2">WM2013NL</strain>
        <tissue evidence="2">Head and thorax</tissue>
    </source>
</reference>
<evidence type="ECO:0000313" key="2">
    <source>
        <dbReference type="EMBL" id="KOB75988.1"/>
    </source>
</evidence>
<dbReference type="Gene3D" id="3.30.710.10">
    <property type="entry name" value="Potassium Channel Kv1.1, Chain A"/>
    <property type="match status" value="1"/>
</dbReference>
<evidence type="ECO:0000313" key="3">
    <source>
        <dbReference type="Proteomes" id="UP000037510"/>
    </source>
</evidence>
<dbReference type="PANTHER" id="PTHR24413">
    <property type="entry name" value="SPECKLE-TYPE POZ PROTEIN"/>
    <property type="match status" value="1"/>
</dbReference>
<dbReference type="Gene3D" id="1.25.40.420">
    <property type="match status" value="1"/>
</dbReference>
<dbReference type="SUPFAM" id="SSF54695">
    <property type="entry name" value="POZ domain"/>
    <property type="match status" value="1"/>
</dbReference>
<comment type="caution">
    <text evidence="2">The sequence shown here is derived from an EMBL/GenBank/DDBJ whole genome shotgun (WGS) entry which is preliminary data.</text>
</comment>
<proteinExistence type="predicted"/>
<feature type="domain" description="BTB" evidence="1">
    <location>
        <begin position="174"/>
        <end position="241"/>
    </location>
</feature>
<dbReference type="Pfam" id="PF00651">
    <property type="entry name" value="BTB"/>
    <property type="match status" value="1"/>
</dbReference>
<gene>
    <name evidence="2" type="ORF">OBRU01_03909</name>
</gene>
<accession>A0A0L7LKA0</accession>
<dbReference type="PROSITE" id="PS50097">
    <property type="entry name" value="BTB"/>
    <property type="match status" value="1"/>
</dbReference>
<dbReference type="EMBL" id="JTDY01000759">
    <property type="protein sequence ID" value="KOB75988.1"/>
    <property type="molecule type" value="Genomic_DNA"/>
</dbReference>
<keyword evidence="3" id="KW-1185">Reference proteome</keyword>
<dbReference type="Proteomes" id="UP000037510">
    <property type="component" value="Unassembled WGS sequence"/>
</dbReference>
<name>A0A0L7LKA0_OPEBR</name>
<dbReference type="SMART" id="SM00225">
    <property type="entry name" value="BTB"/>
    <property type="match status" value="1"/>
</dbReference>
<protein>
    <submittedName>
        <fullName evidence="2">Roadkill</fullName>
    </submittedName>
</protein>
<evidence type="ECO:0000259" key="1">
    <source>
        <dbReference type="PROSITE" id="PS50097"/>
    </source>
</evidence>
<dbReference type="STRING" id="104452.A0A0L7LKA0"/>
<sequence length="350" mass="40556">MEDNPDPTMYTLKLDKSTEGDTDIYNITWTIPMFGQLLKTKPILNRYDTTRRTVVEVPDTPFQLKMDFFGISKSELIVVHHLVYTSSYVKWSVEYKRGGTSRTFSKDNYMTLQANRWEFCFSMSYGDKNNILETEPLHLFFKFTVSHAVCRNIPLPYIQLSEAFGTLLTDTVYSDVTMKSAEGIEFRAHKAVLAVRSEVLRAHFEHNMRESITNVVETPWETEVLRDVLTFMYTDKAPRVDDAPVKLLATADYYQLDRLKSLCAEALNNRLTVENAVDTLQLAELYSLSYLRLSTLNYIQNDRLKLVKETQGWKNIKSVEFIQRIYDFSFADQINKIDILAAAFNELGQK</sequence>
<dbReference type="InterPro" id="IPR011333">
    <property type="entry name" value="SKP1/BTB/POZ_sf"/>
</dbReference>
<organism evidence="2 3">
    <name type="scientific">Operophtera brumata</name>
    <name type="common">Winter moth</name>
    <name type="synonym">Phalaena brumata</name>
    <dbReference type="NCBI Taxonomy" id="104452"/>
    <lineage>
        <taxon>Eukaryota</taxon>
        <taxon>Metazoa</taxon>
        <taxon>Ecdysozoa</taxon>
        <taxon>Arthropoda</taxon>
        <taxon>Hexapoda</taxon>
        <taxon>Insecta</taxon>
        <taxon>Pterygota</taxon>
        <taxon>Neoptera</taxon>
        <taxon>Endopterygota</taxon>
        <taxon>Lepidoptera</taxon>
        <taxon>Glossata</taxon>
        <taxon>Ditrysia</taxon>
        <taxon>Geometroidea</taxon>
        <taxon>Geometridae</taxon>
        <taxon>Larentiinae</taxon>
        <taxon>Operophtera</taxon>
    </lineage>
</organism>
<dbReference type="InterPro" id="IPR000210">
    <property type="entry name" value="BTB/POZ_dom"/>
</dbReference>